<organism evidence="1 2">
    <name type="scientific">Thiomicrorhabdus lithotrophica</name>
    <dbReference type="NCBI Taxonomy" id="2949997"/>
    <lineage>
        <taxon>Bacteria</taxon>
        <taxon>Pseudomonadati</taxon>
        <taxon>Pseudomonadota</taxon>
        <taxon>Gammaproteobacteria</taxon>
        <taxon>Thiotrichales</taxon>
        <taxon>Piscirickettsiaceae</taxon>
        <taxon>Thiomicrorhabdus</taxon>
    </lineage>
</organism>
<dbReference type="InterPro" id="IPR016181">
    <property type="entry name" value="Acyl_CoA_acyltransferase"/>
</dbReference>
<evidence type="ECO:0000313" key="2">
    <source>
        <dbReference type="Proteomes" id="UP001222275"/>
    </source>
</evidence>
<dbReference type="RefSeq" id="WP_275593930.1">
    <property type="nucleotide sequence ID" value="NZ_CP102381.1"/>
</dbReference>
<accession>A0ABY8C6S4</accession>
<dbReference type="Proteomes" id="UP001222275">
    <property type="component" value="Chromosome"/>
</dbReference>
<name>A0ABY8C6S4_9GAMM</name>
<sequence>MSIEEIRQRIANGELQILVNSTEVCQGQVVDAGGTSHQYRIELGGNPQLATQCDTEWAEFFGDILSHLATLEPEQRIQAAQGLQLGGKHWDWFAKTLHYKSGSYAWFFILINNQVQGICLISHPTGAKLEPGEIFYVEYLSTAPWNTQNPLAPKRYSGIGTLMLQSIIEYSVNTLGLKLGFNLHAIRQAEGFYKKIGMQHLPEYDKTESSGSVLKFFEITEKATLALVAP</sequence>
<proteinExistence type="predicted"/>
<reference evidence="1 2" key="1">
    <citation type="submission" date="2022-06" db="EMBL/GenBank/DDBJ databases">
        <title>Thiomicrohabdus sp. nov, an obligately chemolithoautotrophic, sulfur-oxidizing bacterium isolated from beach of Guanyin Mountain. Amoy.</title>
        <authorList>
            <person name="Zhu H."/>
        </authorList>
    </citation>
    <scope>NUCLEOTIDE SEQUENCE [LARGE SCALE GENOMIC DNA]</scope>
    <source>
        <strain evidence="1 2">XGS-01</strain>
    </source>
</reference>
<keyword evidence="2" id="KW-1185">Reference proteome</keyword>
<gene>
    <name evidence="1" type="ORF">NR989_06540</name>
</gene>
<dbReference type="SUPFAM" id="SSF55729">
    <property type="entry name" value="Acyl-CoA N-acyltransferases (Nat)"/>
    <property type="match status" value="1"/>
</dbReference>
<protein>
    <submittedName>
        <fullName evidence="1">GNAT family N-acetyltransferase</fullName>
    </submittedName>
</protein>
<evidence type="ECO:0000313" key="1">
    <source>
        <dbReference type="EMBL" id="WEJ61671.1"/>
    </source>
</evidence>
<dbReference type="EMBL" id="CP102381">
    <property type="protein sequence ID" value="WEJ61671.1"/>
    <property type="molecule type" value="Genomic_DNA"/>
</dbReference>